<feature type="transmembrane region" description="Helical" evidence="7">
    <location>
        <begin position="300"/>
        <end position="318"/>
    </location>
</feature>
<feature type="domain" description="Major facilitator superfamily (MFS) profile" evidence="8">
    <location>
        <begin position="1"/>
        <end position="193"/>
    </location>
</feature>
<evidence type="ECO:0000256" key="1">
    <source>
        <dbReference type="ARBA" id="ARBA00004651"/>
    </source>
</evidence>
<feature type="transmembrane region" description="Helical" evidence="7">
    <location>
        <begin position="101"/>
        <end position="130"/>
    </location>
</feature>
<proteinExistence type="predicted"/>
<accession>A0AB73SZ22</accession>
<feature type="transmembrane region" description="Helical" evidence="7">
    <location>
        <begin position="142"/>
        <end position="161"/>
    </location>
</feature>
<feature type="transmembrane region" description="Helical" evidence="7">
    <location>
        <begin position="167"/>
        <end position="189"/>
    </location>
</feature>
<dbReference type="GO" id="GO:0022857">
    <property type="term" value="F:transmembrane transporter activity"/>
    <property type="evidence" value="ECO:0007669"/>
    <property type="project" value="InterPro"/>
</dbReference>
<dbReference type="InterPro" id="IPR036259">
    <property type="entry name" value="MFS_trans_sf"/>
</dbReference>
<dbReference type="Proteomes" id="UP000245412">
    <property type="component" value="Unassembled WGS sequence"/>
</dbReference>
<feature type="transmembrane region" description="Helical" evidence="7">
    <location>
        <begin position="324"/>
        <end position="348"/>
    </location>
</feature>
<evidence type="ECO:0000259" key="8">
    <source>
        <dbReference type="PROSITE" id="PS50850"/>
    </source>
</evidence>
<comment type="caution">
    <text evidence="9">The sequence shown here is derived from an EMBL/GenBank/DDBJ whole genome shotgun (WGS) entry which is preliminary data.</text>
</comment>
<evidence type="ECO:0000256" key="5">
    <source>
        <dbReference type="ARBA" id="ARBA00022989"/>
    </source>
</evidence>
<protein>
    <submittedName>
        <fullName evidence="9">MFS transporter</fullName>
    </submittedName>
</protein>
<organism evidence="9 10">
    <name type="scientific">Murimonas intestini</name>
    <dbReference type="NCBI Taxonomy" id="1337051"/>
    <lineage>
        <taxon>Bacteria</taxon>
        <taxon>Bacillati</taxon>
        <taxon>Bacillota</taxon>
        <taxon>Clostridia</taxon>
        <taxon>Lachnospirales</taxon>
        <taxon>Lachnospiraceae</taxon>
        <taxon>Murimonas</taxon>
    </lineage>
</organism>
<reference evidence="9 10" key="1">
    <citation type="submission" date="2018-05" db="EMBL/GenBank/DDBJ databases">
        <authorList>
            <person name="Goeker M."/>
            <person name="Huntemann M."/>
            <person name="Clum A."/>
            <person name="Pillay M."/>
            <person name="Palaniappan K."/>
            <person name="Varghese N."/>
            <person name="Mikhailova N."/>
            <person name="Stamatis D."/>
            <person name="Reddy T."/>
            <person name="Daum C."/>
            <person name="Shapiro N."/>
            <person name="Ivanova N."/>
            <person name="Kyrpides N."/>
            <person name="Woyke T."/>
        </authorList>
    </citation>
    <scope>NUCLEOTIDE SEQUENCE [LARGE SCALE GENOMIC DNA]</scope>
    <source>
        <strain evidence="9 10">DSM 26524</strain>
    </source>
</reference>
<keyword evidence="10" id="KW-1185">Reference proteome</keyword>
<dbReference type="SUPFAM" id="SSF103473">
    <property type="entry name" value="MFS general substrate transporter"/>
    <property type="match status" value="1"/>
</dbReference>
<evidence type="ECO:0000256" key="3">
    <source>
        <dbReference type="ARBA" id="ARBA00022475"/>
    </source>
</evidence>
<evidence type="ECO:0000313" key="10">
    <source>
        <dbReference type="Proteomes" id="UP000245412"/>
    </source>
</evidence>
<keyword evidence="4 7" id="KW-0812">Transmembrane</keyword>
<dbReference type="EMBL" id="QGGY01000016">
    <property type="protein sequence ID" value="PWJ72729.1"/>
    <property type="molecule type" value="Genomic_DNA"/>
</dbReference>
<comment type="subcellular location">
    <subcellularLocation>
        <location evidence="1">Cell membrane</location>
        <topology evidence="1">Multi-pass membrane protein</topology>
    </subcellularLocation>
</comment>
<sequence>MKTNTFKRFVIFWFSQSVSQLGSSMTSFALIIWSYSQSQSALSVSLMAFCSYLPYVAASIFAGTLVDRHSKKAIMLLTDLGAALCSAGIFILLNTGGLKHFYIYGVNLCIGLMNSLQSPAQSVAVGLLIPEEKRSQASGMDSFAGSLITVVSPVLGSALLAAGGLGLVLITDLLSFLFAFVVLFFFITIPETHTDNMKQTGIFKDSPQERKKSGGVFSGFKEEIVFLKEHRSIRSLILSMAAINFFSSLTYENILGPMILARSGYNSHVLAAVNAVLGIGGIVGGLIVSFWRAPKNPLRMIYFSSAISFLLGDMLMGFGQNCFLWCAAGAAASLPIPFVMAGQHMLLYKEVPVEIQGRIFAVRSALQFGTIPAAILSGGFLADYVFEPFMHSGSAPAMLLEQFVGPGPGSGMAVMFLCTGICGSAISVLACHCSCKFR</sequence>
<keyword evidence="6 7" id="KW-0472">Membrane</keyword>
<feature type="transmembrane region" description="Helical" evidence="7">
    <location>
        <begin position="360"/>
        <end position="382"/>
    </location>
</feature>
<name>A0AB73SZ22_9FIRM</name>
<feature type="transmembrane region" description="Helical" evidence="7">
    <location>
        <begin position="73"/>
        <end position="95"/>
    </location>
</feature>
<dbReference type="Pfam" id="PF07690">
    <property type="entry name" value="MFS_1"/>
    <property type="match status" value="1"/>
</dbReference>
<feature type="transmembrane region" description="Helical" evidence="7">
    <location>
        <begin position="41"/>
        <end position="66"/>
    </location>
</feature>
<keyword evidence="2" id="KW-0813">Transport</keyword>
<gene>
    <name evidence="9" type="ORF">C7383_11643</name>
</gene>
<dbReference type="PANTHER" id="PTHR43266">
    <property type="entry name" value="MACROLIDE-EFFLUX PROTEIN"/>
    <property type="match status" value="1"/>
</dbReference>
<dbReference type="Gene3D" id="1.20.1250.20">
    <property type="entry name" value="MFS general substrate transporter like domains"/>
    <property type="match status" value="1"/>
</dbReference>
<dbReference type="PANTHER" id="PTHR43266:SF2">
    <property type="entry name" value="MAJOR FACILITATOR SUPERFAMILY (MFS) PROFILE DOMAIN-CONTAINING PROTEIN"/>
    <property type="match status" value="1"/>
</dbReference>
<feature type="transmembrane region" description="Helical" evidence="7">
    <location>
        <begin position="12"/>
        <end position="35"/>
    </location>
</feature>
<dbReference type="InterPro" id="IPR020846">
    <property type="entry name" value="MFS_dom"/>
</dbReference>
<dbReference type="PROSITE" id="PS50850">
    <property type="entry name" value="MFS"/>
    <property type="match status" value="1"/>
</dbReference>
<keyword evidence="5 7" id="KW-1133">Transmembrane helix</keyword>
<dbReference type="AlphaFoldDB" id="A0AB73SZ22"/>
<evidence type="ECO:0000256" key="7">
    <source>
        <dbReference type="SAM" id="Phobius"/>
    </source>
</evidence>
<dbReference type="RefSeq" id="WP_109748199.1">
    <property type="nucleotide sequence ID" value="NZ_JANKBI010000016.1"/>
</dbReference>
<dbReference type="InterPro" id="IPR011701">
    <property type="entry name" value="MFS"/>
</dbReference>
<keyword evidence="3" id="KW-1003">Cell membrane</keyword>
<dbReference type="GO" id="GO:0005886">
    <property type="term" value="C:plasma membrane"/>
    <property type="evidence" value="ECO:0007669"/>
    <property type="project" value="UniProtKB-SubCell"/>
</dbReference>
<feature type="transmembrane region" description="Helical" evidence="7">
    <location>
        <begin position="413"/>
        <end position="435"/>
    </location>
</feature>
<dbReference type="CDD" id="cd06173">
    <property type="entry name" value="MFS_MefA_like"/>
    <property type="match status" value="1"/>
</dbReference>
<evidence type="ECO:0000256" key="6">
    <source>
        <dbReference type="ARBA" id="ARBA00023136"/>
    </source>
</evidence>
<evidence type="ECO:0000256" key="4">
    <source>
        <dbReference type="ARBA" id="ARBA00022692"/>
    </source>
</evidence>
<evidence type="ECO:0000313" key="9">
    <source>
        <dbReference type="EMBL" id="PWJ72729.1"/>
    </source>
</evidence>
<feature type="transmembrane region" description="Helical" evidence="7">
    <location>
        <begin position="233"/>
        <end position="251"/>
    </location>
</feature>
<evidence type="ECO:0000256" key="2">
    <source>
        <dbReference type="ARBA" id="ARBA00022448"/>
    </source>
</evidence>
<feature type="transmembrane region" description="Helical" evidence="7">
    <location>
        <begin position="271"/>
        <end position="293"/>
    </location>
</feature>